<accession>A0A563EXS5</accession>
<dbReference type="AlphaFoldDB" id="A0A563EXS5"/>
<dbReference type="SUPFAM" id="SSF53335">
    <property type="entry name" value="S-adenosyl-L-methionine-dependent methyltransferases"/>
    <property type="match status" value="1"/>
</dbReference>
<dbReference type="CDD" id="cd02440">
    <property type="entry name" value="AdoMet_MTases"/>
    <property type="match status" value="1"/>
</dbReference>
<keyword evidence="3" id="KW-1185">Reference proteome</keyword>
<dbReference type="Pfam" id="PF08241">
    <property type="entry name" value="Methyltransf_11"/>
    <property type="match status" value="1"/>
</dbReference>
<dbReference type="OrthoDB" id="9777638at2"/>
<organism evidence="2 3">
    <name type="scientific">Lentzea tibetensis</name>
    <dbReference type="NCBI Taxonomy" id="2591470"/>
    <lineage>
        <taxon>Bacteria</taxon>
        <taxon>Bacillati</taxon>
        <taxon>Actinomycetota</taxon>
        <taxon>Actinomycetes</taxon>
        <taxon>Pseudonocardiales</taxon>
        <taxon>Pseudonocardiaceae</taxon>
        <taxon>Lentzea</taxon>
    </lineage>
</organism>
<dbReference type="InterPro" id="IPR029063">
    <property type="entry name" value="SAM-dependent_MTases_sf"/>
</dbReference>
<name>A0A563EXS5_9PSEU</name>
<evidence type="ECO:0000313" key="3">
    <source>
        <dbReference type="Proteomes" id="UP000316639"/>
    </source>
</evidence>
<keyword evidence="2" id="KW-0489">Methyltransferase</keyword>
<dbReference type="PANTHER" id="PTHR43591">
    <property type="entry name" value="METHYLTRANSFERASE"/>
    <property type="match status" value="1"/>
</dbReference>
<sequence>METMDAKSYITGVFDRAAQTYDKVDVDFFLPMAKELVRRADLKPTDDVLDVGCGRGAALVEAAKTARTVVGTDLAPTMVELTKKDAPANATVRIGDAEEPDFPDRSFDVVTANLVIFFLPDPAKALRNYARILRPGGRVVFNSFAAEDERFAKAVEAMAKFTGYERPPRNPVFDTPESLLELLTGNGFEGRVEELAFESRLKDPEQWLEWMWTHGGRALLEAVPEETMPEACAAAFAEIEKARGPRGDLVLTTRMRFTTGTLATRRTT</sequence>
<evidence type="ECO:0000313" key="2">
    <source>
        <dbReference type="EMBL" id="TWP52281.1"/>
    </source>
</evidence>
<dbReference type="EMBL" id="VOBR01000006">
    <property type="protein sequence ID" value="TWP52281.1"/>
    <property type="molecule type" value="Genomic_DNA"/>
</dbReference>
<dbReference type="Proteomes" id="UP000316639">
    <property type="component" value="Unassembled WGS sequence"/>
</dbReference>
<gene>
    <name evidence="2" type="ORF">FKR81_12000</name>
</gene>
<feature type="domain" description="Methyltransferase type 11" evidence="1">
    <location>
        <begin position="49"/>
        <end position="141"/>
    </location>
</feature>
<reference evidence="2 3" key="1">
    <citation type="submission" date="2019-07" db="EMBL/GenBank/DDBJ databases">
        <title>Lentzea xizangensis sp. nov., isolated from Qinghai-Tibetan Plateau Soils.</title>
        <authorList>
            <person name="Huang J."/>
        </authorList>
    </citation>
    <scope>NUCLEOTIDE SEQUENCE [LARGE SCALE GENOMIC DNA]</scope>
    <source>
        <strain evidence="2 3">FXJ1.1311</strain>
    </source>
</reference>
<proteinExistence type="predicted"/>
<comment type="caution">
    <text evidence="2">The sequence shown here is derived from an EMBL/GenBank/DDBJ whole genome shotgun (WGS) entry which is preliminary data.</text>
</comment>
<dbReference type="Gene3D" id="3.40.50.150">
    <property type="entry name" value="Vaccinia Virus protein VP39"/>
    <property type="match status" value="1"/>
</dbReference>
<keyword evidence="2" id="KW-0808">Transferase</keyword>
<dbReference type="InterPro" id="IPR013216">
    <property type="entry name" value="Methyltransf_11"/>
</dbReference>
<dbReference type="GO" id="GO:0032259">
    <property type="term" value="P:methylation"/>
    <property type="evidence" value="ECO:0007669"/>
    <property type="project" value="UniProtKB-KW"/>
</dbReference>
<evidence type="ECO:0000259" key="1">
    <source>
        <dbReference type="Pfam" id="PF08241"/>
    </source>
</evidence>
<dbReference type="GO" id="GO:0008757">
    <property type="term" value="F:S-adenosylmethionine-dependent methyltransferase activity"/>
    <property type="evidence" value="ECO:0007669"/>
    <property type="project" value="InterPro"/>
</dbReference>
<protein>
    <submittedName>
        <fullName evidence="2">Methyltransferase domain-containing protein</fullName>
    </submittedName>
</protein>